<dbReference type="SUPFAM" id="SSF51604">
    <property type="entry name" value="Enolase C-terminal domain-like"/>
    <property type="match status" value="1"/>
</dbReference>
<protein>
    <submittedName>
        <fullName evidence="5">L-alanine-DL-glutamate epimerase-like enolase superfamily enzyme</fullName>
    </submittedName>
</protein>
<dbReference type="GO" id="GO:0000287">
    <property type="term" value="F:magnesium ion binding"/>
    <property type="evidence" value="ECO:0007669"/>
    <property type="project" value="TreeGrafter"/>
</dbReference>
<dbReference type="PROSITE" id="PS00909">
    <property type="entry name" value="MR_MLE_2"/>
    <property type="match status" value="1"/>
</dbReference>
<dbReference type="PANTHER" id="PTHR13794">
    <property type="entry name" value="ENOLASE SUPERFAMILY, MANDELATE RACEMASE"/>
    <property type="match status" value="1"/>
</dbReference>
<accession>A0A2W7IS31</accession>
<dbReference type="SFLD" id="SFLDS00001">
    <property type="entry name" value="Enolase"/>
    <property type="match status" value="1"/>
</dbReference>
<name>A0A2W7IS31_9PROT</name>
<keyword evidence="6" id="KW-1185">Reference proteome</keyword>
<dbReference type="InterPro" id="IPR046945">
    <property type="entry name" value="RHMD-like"/>
</dbReference>
<dbReference type="Gene3D" id="3.30.390.10">
    <property type="entry name" value="Enolase-like, N-terminal domain"/>
    <property type="match status" value="1"/>
</dbReference>
<dbReference type="InterPro" id="IPR013342">
    <property type="entry name" value="Mandelate_racemase_C"/>
</dbReference>
<evidence type="ECO:0000313" key="5">
    <source>
        <dbReference type="EMBL" id="PZW49080.1"/>
    </source>
</evidence>
<sequence>MKITAVEAFPISVPVPPHRQVTLGIGRQVKRDAVVVKVTTAGGLVGWGESHHGRAHLAIGTLIQTTLRDLVLGMDASDVVGIWAKVYKFQLGSHGMGAACAMAMSGLDTALWDIRGKAVGWPLYRLLGGASRAIPAYVGGISLGYQEPASLVEEVRGFVAQGYTAVKLRVGDSPERDIARVEAVRAAFPRLVILTDANTGYSMADARQILPAFAAARVGWLEEPFPAHDHRSYREARQLAPAVPLAAGENHYTRFEFHRLIEDGSISILQPDISKTGGVTETMRIAAMASAWKLPIHCHSSAGLCMAATLHVMSAIENPGYFEADCALDNPLREELVTPAYTVAADGTVRPNEGPGLGVEVDEAFLRRYPGIPGPGYV</sequence>
<keyword evidence="3" id="KW-0460">Magnesium</keyword>
<dbReference type="PROSITE" id="PS00908">
    <property type="entry name" value="MR_MLE_1"/>
    <property type="match status" value="1"/>
</dbReference>
<dbReference type="OrthoDB" id="7511553at2"/>
<dbReference type="SUPFAM" id="SSF54826">
    <property type="entry name" value="Enolase N-terminal domain-like"/>
    <property type="match status" value="1"/>
</dbReference>
<gene>
    <name evidence="5" type="ORF">C8P66_103106</name>
</gene>
<dbReference type="Pfam" id="PF02746">
    <property type="entry name" value="MR_MLE_N"/>
    <property type="match status" value="1"/>
</dbReference>
<dbReference type="InterPro" id="IPR018110">
    <property type="entry name" value="Mandel_Rmase/mucon_lact_enz_CS"/>
</dbReference>
<dbReference type="GO" id="GO:0009063">
    <property type="term" value="P:amino acid catabolic process"/>
    <property type="evidence" value="ECO:0007669"/>
    <property type="project" value="InterPro"/>
</dbReference>
<dbReference type="Proteomes" id="UP000249688">
    <property type="component" value="Unassembled WGS sequence"/>
</dbReference>
<dbReference type="InterPro" id="IPR036849">
    <property type="entry name" value="Enolase-like_C_sf"/>
</dbReference>
<evidence type="ECO:0000256" key="1">
    <source>
        <dbReference type="ARBA" id="ARBA00001946"/>
    </source>
</evidence>
<dbReference type="Gene3D" id="3.20.20.120">
    <property type="entry name" value="Enolase-like C-terminal domain"/>
    <property type="match status" value="1"/>
</dbReference>
<dbReference type="RefSeq" id="WP_111396791.1">
    <property type="nucleotide sequence ID" value="NZ_QKYU01000003.1"/>
</dbReference>
<evidence type="ECO:0000256" key="2">
    <source>
        <dbReference type="ARBA" id="ARBA00022723"/>
    </source>
</evidence>
<dbReference type="InterPro" id="IPR013341">
    <property type="entry name" value="Mandelate_racemase_N_dom"/>
</dbReference>
<dbReference type="GO" id="GO:0016052">
    <property type="term" value="P:carbohydrate catabolic process"/>
    <property type="evidence" value="ECO:0007669"/>
    <property type="project" value="TreeGrafter"/>
</dbReference>
<dbReference type="InterPro" id="IPR029017">
    <property type="entry name" value="Enolase-like_N"/>
</dbReference>
<dbReference type="EMBL" id="QKYU01000003">
    <property type="protein sequence ID" value="PZW49080.1"/>
    <property type="molecule type" value="Genomic_DNA"/>
</dbReference>
<dbReference type="SMART" id="SM00922">
    <property type="entry name" value="MR_MLE"/>
    <property type="match status" value="1"/>
</dbReference>
<dbReference type="SFLD" id="SFLDG00179">
    <property type="entry name" value="mandelate_racemase"/>
    <property type="match status" value="1"/>
</dbReference>
<dbReference type="GO" id="GO:0016836">
    <property type="term" value="F:hydro-lyase activity"/>
    <property type="evidence" value="ECO:0007669"/>
    <property type="project" value="TreeGrafter"/>
</dbReference>
<evidence type="ECO:0000256" key="3">
    <source>
        <dbReference type="ARBA" id="ARBA00022842"/>
    </source>
</evidence>
<evidence type="ECO:0000259" key="4">
    <source>
        <dbReference type="SMART" id="SM00922"/>
    </source>
</evidence>
<dbReference type="InterPro" id="IPR029065">
    <property type="entry name" value="Enolase_C-like"/>
</dbReference>
<keyword evidence="2" id="KW-0479">Metal-binding</keyword>
<dbReference type="CDD" id="cd03316">
    <property type="entry name" value="MR_like"/>
    <property type="match status" value="1"/>
</dbReference>
<comment type="caution">
    <text evidence="5">The sequence shown here is derived from an EMBL/GenBank/DDBJ whole genome shotgun (WGS) entry which is preliminary data.</text>
</comment>
<feature type="domain" description="Mandelate racemase/muconate lactonizing enzyme C-terminal" evidence="4">
    <location>
        <begin position="148"/>
        <end position="243"/>
    </location>
</feature>
<dbReference type="Pfam" id="PF13378">
    <property type="entry name" value="MR_MLE_C"/>
    <property type="match status" value="1"/>
</dbReference>
<organism evidence="5 6">
    <name type="scientific">Humitalea rosea</name>
    <dbReference type="NCBI Taxonomy" id="990373"/>
    <lineage>
        <taxon>Bacteria</taxon>
        <taxon>Pseudomonadati</taxon>
        <taxon>Pseudomonadota</taxon>
        <taxon>Alphaproteobacteria</taxon>
        <taxon>Acetobacterales</taxon>
        <taxon>Roseomonadaceae</taxon>
        <taxon>Humitalea</taxon>
    </lineage>
</organism>
<comment type="cofactor">
    <cofactor evidence="1">
        <name>Mg(2+)</name>
        <dbReference type="ChEBI" id="CHEBI:18420"/>
    </cofactor>
</comment>
<proteinExistence type="predicted"/>
<dbReference type="AlphaFoldDB" id="A0A2W7IS31"/>
<dbReference type="PANTHER" id="PTHR13794:SF58">
    <property type="entry name" value="MITOCHONDRIAL ENOLASE SUPERFAMILY MEMBER 1"/>
    <property type="match status" value="1"/>
</dbReference>
<reference evidence="5 6" key="1">
    <citation type="submission" date="2018-06" db="EMBL/GenBank/DDBJ databases">
        <title>Genomic Encyclopedia of Archaeal and Bacterial Type Strains, Phase II (KMG-II): from individual species to whole genera.</title>
        <authorList>
            <person name="Goeker M."/>
        </authorList>
    </citation>
    <scope>NUCLEOTIDE SEQUENCE [LARGE SCALE GENOMIC DNA]</scope>
    <source>
        <strain evidence="5 6">DSM 24525</strain>
    </source>
</reference>
<evidence type="ECO:0000313" key="6">
    <source>
        <dbReference type="Proteomes" id="UP000249688"/>
    </source>
</evidence>